<dbReference type="SUPFAM" id="SSF89372">
    <property type="entry name" value="Fucose-specific lectin"/>
    <property type="match status" value="1"/>
</dbReference>
<feature type="region of interest" description="Disordered" evidence="2">
    <location>
        <begin position="521"/>
        <end position="574"/>
    </location>
</feature>
<organism evidence="3 4">
    <name type="scientific">Streptomyces candidus</name>
    <dbReference type="NCBI Taxonomy" id="67283"/>
    <lineage>
        <taxon>Bacteria</taxon>
        <taxon>Bacillati</taxon>
        <taxon>Actinomycetota</taxon>
        <taxon>Actinomycetes</taxon>
        <taxon>Kitasatosporales</taxon>
        <taxon>Streptomycetaceae</taxon>
        <taxon>Streptomyces</taxon>
    </lineage>
</organism>
<dbReference type="Proteomes" id="UP000540423">
    <property type="component" value="Unassembled WGS sequence"/>
</dbReference>
<comment type="caution">
    <text evidence="3">The sequence shown here is derived from an EMBL/GenBank/DDBJ whole genome shotgun (WGS) entry which is preliminary data.</text>
</comment>
<dbReference type="PANTHER" id="PTHR12993:SF26">
    <property type="entry name" value="1D-MYO-INOSITOL 2-ACETAMIDO-2-DEOXY-ALPHA-D-GLUCOPYRANOSIDE DEACETYLASE"/>
    <property type="match status" value="1"/>
</dbReference>
<evidence type="ECO:0000256" key="1">
    <source>
        <dbReference type="ARBA" id="ARBA00022833"/>
    </source>
</evidence>
<feature type="region of interest" description="Disordered" evidence="2">
    <location>
        <begin position="51"/>
        <end position="76"/>
    </location>
</feature>
<dbReference type="Pfam" id="PF02585">
    <property type="entry name" value="PIG-L"/>
    <property type="match status" value="1"/>
</dbReference>
<dbReference type="GO" id="GO:0016137">
    <property type="term" value="P:glycoside metabolic process"/>
    <property type="evidence" value="ECO:0007669"/>
    <property type="project" value="UniProtKB-ARBA"/>
</dbReference>
<feature type="compositionally biased region" description="Basic and acidic residues" evidence="2">
    <location>
        <begin position="267"/>
        <end position="281"/>
    </location>
</feature>
<dbReference type="InterPro" id="IPR003737">
    <property type="entry name" value="GlcNAc_PI_deacetylase-related"/>
</dbReference>
<evidence type="ECO:0000313" key="4">
    <source>
        <dbReference type="Proteomes" id="UP000540423"/>
    </source>
</evidence>
<accession>A0A7X0HC31</accession>
<evidence type="ECO:0000256" key="2">
    <source>
        <dbReference type="SAM" id="MobiDB-lite"/>
    </source>
</evidence>
<keyword evidence="4" id="KW-1185">Reference proteome</keyword>
<feature type="region of interest" description="Disordered" evidence="2">
    <location>
        <begin position="1"/>
        <end position="31"/>
    </location>
</feature>
<dbReference type="GO" id="GO:0016811">
    <property type="term" value="F:hydrolase activity, acting on carbon-nitrogen (but not peptide) bonds, in linear amides"/>
    <property type="evidence" value="ECO:0007669"/>
    <property type="project" value="TreeGrafter"/>
</dbReference>
<dbReference type="PANTHER" id="PTHR12993">
    <property type="entry name" value="N-ACETYLGLUCOSAMINYL-PHOSPHATIDYLINOSITOL DE-N-ACETYLASE-RELATED"/>
    <property type="match status" value="1"/>
</dbReference>
<evidence type="ECO:0000313" key="3">
    <source>
        <dbReference type="EMBL" id="MBB6434901.1"/>
    </source>
</evidence>
<reference evidence="3 4" key="1">
    <citation type="submission" date="2020-08" db="EMBL/GenBank/DDBJ databases">
        <title>Genomic Encyclopedia of Type Strains, Phase IV (KMG-IV): sequencing the most valuable type-strain genomes for metagenomic binning, comparative biology and taxonomic classification.</title>
        <authorList>
            <person name="Goeker M."/>
        </authorList>
    </citation>
    <scope>NUCLEOTIDE SEQUENCE [LARGE SCALE GENOMIC DNA]</scope>
    <source>
        <strain evidence="3 4">DSM 40141</strain>
    </source>
</reference>
<dbReference type="EMBL" id="JACHEM010000003">
    <property type="protein sequence ID" value="MBB6434901.1"/>
    <property type="molecule type" value="Genomic_DNA"/>
</dbReference>
<dbReference type="SUPFAM" id="SSF102588">
    <property type="entry name" value="LmbE-like"/>
    <property type="match status" value="1"/>
</dbReference>
<dbReference type="RefSeq" id="WP_308437325.1">
    <property type="nucleotide sequence ID" value="NZ_BNBN01000004.1"/>
</dbReference>
<dbReference type="InterPro" id="IPR006311">
    <property type="entry name" value="TAT_signal"/>
</dbReference>
<name>A0A7X0HC31_9ACTN</name>
<protein>
    <submittedName>
        <fullName evidence="3">LmbE family N-acetylglucosaminyl deacetylase</fullName>
    </submittedName>
</protein>
<gene>
    <name evidence="3" type="ORF">HNQ79_001352</name>
</gene>
<dbReference type="Gene3D" id="3.40.50.10320">
    <property type="entry name" value="LmbE-like"/>
    <property type="match status" value="1"/>
</dbReference>
<feature type="region of interest" description="Disordered" evidence="2">
    <location>
        <begin position="254"/>
        <end position="281"/>
    </location>
</feature>
<keyword evidence="1" id="KW-0862">Zinc</keyword>
<sequence length="732" mass="77985">MSSTTAGPGLPEGPVGTGMPGTREPGRTAPGLHRRTLLAAAGATAGALALSSCTVPPPRRRDPVANPGPGRPISTAERPLLLQVLAHPDDDLYFMNPDSRRLLEAGTPVVSVYVTAGEANGVNHPPGRPRPKPDKTAYASARQQGLRQAYATLLGLPKFSPWQRSVLTLRGDKHAELNTLSHGDRRVDLVFLNVSVNASRNRPAMTALWEDRGMTQHTLVPDNTPLKKSSSYDYEQLVDALAGLYDRYRPTVVQTLDPDPDIQNSPERFRRKDSEQRGYSDHPDHTAVACFSWAALIRWVAETADQDKPLPRFAATAFRGYYNHHWPKNLPKSVLREKAGTLVPYGGDVDWQCGNPAGCGDYGVGKRRPLENWKGWVNSTNYRYPGPQLVTHQQGGALTAYGVLGLRLVRWRAAGNGTWSAPEDLGGGPLAPVIGQAVLREHNGGKHSGQLLFALRYAALGGHGSANTREVVQYDGRAWTGLGSPEKLPDRSRRIGVPVAVTAGDGRVHLFVRNASKSVSTRVREADGQWGPWRTLEGPDADSPSPYEQAPLKRGSRSPVDGNGPGNGDGVQDGLSAVVDAQGLVHLFAAARTSVRHWAQTVPGGPVTLRPASRLPAPGDIPRALAYEDGTLGVLYRRPVSARLTAVRPDGTALPGGPALPGYGPVAALSDPAGPVLLGRTEQGALQLRSAKGTLSKRPGACVGAPALLRTTAGAPAVVGLGADATPWLWLP</sequence>
<proteinExistence type="predicted"/>
<dbReference type="AlphaFoldDB" id="A0A7X0HC31"/>
<dbReference type="PROSITE" id="PS51318">
    <property type="entry name" value="TAT"/>
    <property type="match status" value="1"/>
</dbReference>
<dbReference type="InterPro" id="IPR024078">
    <property type="entry name" value="LmbE-like_dom_sf"/>
</dbReference>